<reference evidence="1 2" key="1">
    <citation type="submission" date="2018-08" db="EMBL/GenBank/DDBJ databases">
        <title>Genome sequence of strict halophilic Halobacillus trueperi SS1 isolated from Lunsu, a salty water body of North West Himalayas.</title>
        <authorList>
            <person name="Gupta S."/>
            <person name="Sharma P."/>
            <person name="Dev K."/>
            <person name="Baumler D."/>
            <person name="Sourirajan A."/>
        </authorList>
    </citation>
    <scope>NUCLEOTIDE SEQUENCE [LARGE SCALE GENOMIC DNA]</scope>
    <source>
        <strain evidence="1 2">SS1</strain>
    </source>
</reference>
<evidence type="ECO:0000313" key="2">
    <source>
        <dbReference type="Proteomes" id="UP000257032"/>
    </source>
</evidence>
<organism evidence="1 2">
    <name type="scientific">Halobacillus trueperi</name>
    <dbReference type="NCBI Taxonomy" id="156205"/>
    <lineage>
        <taxon>Bacteria</taxon>
        <taxon>Bacillati</taxon>
        <taxon>Bacillota</taxon>
        <taxon>Bacilli</taxon>
        <taxon>Bacillales</taxon>
        <taxon>Bacillaceae</taxon>
        <taxon>Halobacillus</taxon>
    </lineage>
</organism>
<protein>
    <submittedName>
        <fullName evidence="1">Uncharacterized protein</fullName>
    </submittedName>
</protein>
<dbReference type="RefSeq" id="WP_115895119.1">
    <property type="nucleotide sequence ID" value="NZ_QTLC01000075.1"/>
</dbReference>
<sequence length="89" mass="10396">MSLKKRLKKLEAQYKGDTVTIQFVDGDEFTVSKKEFSSIWFNAPNMANNMIYQRMKTKYDEGIIDTSGLIHSMIAYDPKETEGLWDDEY</sequence>
<comment type="caution">
    <text evidence="1">The sequence shown here is derived from an EMBL/GenBank/DDBJ whole genome shotgun (WGS) entry which is preliminary data.</text>
</comment>
<evidence type="ECO:0000313" key="1">
    <source>
        <dbReference type="EMBL" id="RDY67294.1"/>
    </source>
</evidence>
<accession>A0A3D8VCY6</accession>
<dbReference type="EMBL" id="QTLC01000075">
    <property type="protein sequence ID" value="RDY67294.1"/>
    <property type="molecule type" value="Genomic_DNA"/>
</dbReference>
<name>A0A3D8VCY6_9BACI</name>
<dbReference type="AlphaFoldDB" id="A0A3D8VCY6"/>
<gene>
    <name evidence="1" type="ORF">DXT76_19565</name>
</gene>
<proteinExistence type="predicted"/>
<dbReference type="Proteomes" id="UP000257032">
    <property type="component" value="Unassembled WGS sequence"/>
</dbReference>